<dbReference type="PRINTS" id="PR00300">
    <property type="entry name" value="CLPPROTEASEA"/>
</dbReference>
<evidence type="ECO:0000256" key="3">
    <source>
        <dbReference type="ARBA" id="ARBA00023186"/>
    </source>
</evidence>
<dbReference type="AlphaFoldDB" id="K3YQ83"/>
<dbReference type="OrthoDB" id="47330at2759"/>
<keyword evidence="1" id="KW-0547">Nucleotide-binding</keyword>
<dbReference type="Pfam" id="PF10431">
    <property type="entry name" value="ClpB_D2-small"/>
    <property type="match status" value="1"/>
</dbReference>
<dbReference type="GO" id="GO:0016887">
    <property type="term" value="F:ATP hydrolysis activity"/>
    <property type="evidence" value="ECO:0000318"/>
    <property type="project" value="GO_Central"/>
</dbReference>
<reference evidence="7" key="2">
    <citation type="submission" date="2015-07" db="EMBL/GenBank/DDBJ databases">
        <authorList>
            <person name="Noorani M."/>
        </authorList>
    </citation>
    <scope>NUCLEOTIDE SEQUENCE</scope>
    <source>
        <strain evidence="7">Yugu1</strain>
    </source>
</reference>
<evidence type="ECO:0000313" key="9">
    <source>
        <dbReference type="Proteomes" id="UP000004995"/>
    </source>
</evidence>
<evidence type="ECO:0000259" key="6">
    <source>
        <dbReference type="SMART" id="SM01086"/>
    </source>
</evidence>
<dbReference type="GO" id="GO:0005737">
    <property type="term" value="C:cytoplasm"/>
    <property type="evidence" value="ECO:0000318"/>
    <property type="project" value="GO_Central"/>
</dbReference>
<gene>
    <name evidence="7" type="ORF">SETIT_1G183700v2</name>
</gene>
<keyword evidence="9" id="KW-1185">Reference proteome</keyword>
<organism evidence="8 9">
    <name type="scientific">Setaria italica</name>
    <name type="common">Foxtail millet</name>
    <name type="synonym">Panicum italicum</name>
    <dbReference type="NCBI Taxonomy" id="4555"/>
    <lineage>
        <taxon>Eukaryota</taxon>
        <taxon>Viridiplantae</taxon>
        <taxon>Streptophyta</taxon>
        <taxon>Embryophyta</taxon>
        <taxon>Tracheophyta</taxon>
        <taxon>Spermatophyta</taxon>
        <taxon>Magnoliopsida</taxon>
        <taxon>Liliopsida</taxon>
        <taxon>Poales</taxon>
        <taxon>Poaceae</taxon>
        <taxon>PACMAD clade</taxon>
        <taxon>Panicoideae</taxon>
        <taxon>Panicodae</taxon>
        <taxon>Paniceae</taxon>
        <taxon>Cenchrinae</taxon>
        <taxon>Setaria</taxon>
    </lineage>
</organism>
<dbReference type="InterPro" id="IPR050130">
    <property type="entry name" value="ClpA_ClpB"/>
</dbReference>
<dbReference type="SMART" id="SM01086">
    <property type="entry name" value="ClpB_D2-small"/>
    <property type="match status" value="1"/>
</dbReference>
<dbReference type="GO" id="GO:0005524">
    <property type="term" value="F:ATP binding"/>
    <property type="evidence" value="ECO:0007669"/>
    <property type="project" value="UniProtKB-KW"/>
</dbReference>
<dbReference type="Pfam" id="PF07724">
    <property type="entry name" value="AAA_2"/>
    <property type="match status" value="1"/>
</dbReference>
<dbReference type="Proteomes" id="UP000004995">
    <property type="component" value="Unassembled WGS sequence"/>
</dbReference>
<dbReference type="InterPro" id="IPR027417">
    <property type="entry name" value="P-loop_NTPase"/>
</dbReference>
<dbReference type="CDD" id="cd19499">
    <property type="entry name" value="RecA-like_ClpB_Hsp104-like"/>
    <property type="match status" value="1"/>
</dbReference>
<dbReference type="PANTHER" id="PTHR11638">
    <property type="entry name" value="ATP-DEPENDENT CLP PROTEASE"/>
    <property type="match status" value="1"/>
</dbReference>
<reference evidence="7 9" key="1">
    <citation type="journal article" date="2012" name="Nat. Biotechnol.">
        <title>Reference genome sequence of the model plant Setaria.</title>
        <authorList>
            <person name="Bennetzen J.L."/>
            <person name="Schmutz J."/>
            <person name="Wang H."/>
            <person name="Percifield R."/>
            <person name="Hawkins J."/>
            <person name="Pontaroli A.C."/>
            <person name="Estep M."/>
            <person name="Feng L."/>
            <person name="Vaughn J.N."/>
            <person name="Grimwood J."/>
            <person name="Jenkins J."/>
            <person name="Barry K."/>
            <person name="Lindquist E."/>
            <person name="Hellsten U."/>
            <person name="Deshpande S."/>
            <person name="Wang X."/>
            <person name="Wu X."/>
            <person name="Mitros T."/>
            <person name="Triplett J."/>
            <person name="Yang X."/>
            <person name="Ye C.Y."/>
            <person name="Mauro-Herrera M."/>
            <person name="Wang L."/>
            <person name="Li P."/>
            <person name="Sharma M."/>
            <person name="Sharma R."/>
            <person name="Ronald P.C."/>
            <person name="Panaud O."/>
            <person name="Kellogg E.A."/>
            <person name="Brutnell T.P."/>
            <person name="Doust A.N."/>
            <person name="Tuskan G.A."/>
            <person name="Rokhsar D."/>
            <person name="Devos K.M."/>
        </authorList>
    </citation>
    <scope>NUCLEOTIDE SEQUENCE [LARGE SCALE GENOMIC DNA]</scope>
    <source>
        <strain evidence="9">cv. Yugu1</strain>
        <strain evidence="7">Yugu1</strain>
    </source>
</reference>
<evidence type="ECO:0008006" key="10">
    <source>
        <dbReference type="Google" id="ProtNLM"/>
    </source>
</evidence>
<dbReference type="Gramene" id="KQL29917">
    <property type="protein sequence ID" value="KQL29917"/>
    <property type="gene ID" value="SETIT_016425mg"/>
</dbReference>
<dbReference type="Pfam" id="PF17871">
    <property type="entry name" value="AAA_lid_9"/>
    <property type="match status" value="1"/>
</dbReference>
<evidence type="ECO:0000313" key="8">
    <source>
        <dbReference type="EnsemblPlants" id="KQL29917"/>
    </source>
</evidence>
<evidence type="ECO:0000259" key="5">
    <source>
        <dbReference type="SMART" id="SM00382"/>
    </source>
</evidence>
<dbReference type="InterPro" id="IPR019489">
    <property type="entry name" value="Clp_ATPase_C"/>
</dbReference>
<dbReference type="Gene3D" id="1.10.8.60">
    <property type="match status" value="2"/>
</dbReference>
<protein>
    <recommendedName>
        <fullName evidence="10">Clp R domain-containing protein</fullName>
    </recommendedName>
</protein>
<dbReference type="CDD" id="cd00009">
    <property type="entry name" value="AAA"/>
    <property type="match status" value="1"/>
</dbReference>
<dbReference type="EMBL" id="CM003528">
    <property type="protein sequence ID" value="RCV06694.1"/>
    <property type="molecule type" value="Genomic_DNA"/>
</dbReference>
<dbReference type="GO" id="GO:0034605">
    <property type="term" value="P:cellular response to heat"/>
    <property type="evidence" value="ECO:0000318"/>
    <property type="project" value="GO_Central"/>
</dbReference>
<keyword evidence="3" id="KW-0143">Chaperone</keyword>
<dbReference type="FunFam" id="3.40.50.300:FF:000025">
    <property type="entry name" value="ATP-dependent Clp protease subunit"/>
    <property type="match status" value="1"/>
</dbReference>
<dbReference type="PANTHER" id="PTHR11638:SF174">
    <property type="entry name" value="AAA+ ATPASE DOMAIN-CONTAINING PROTEIN"/>
    <property type="match status" value="1"/>
</dbReference>
<dbReference type="InterPro" id="IPR003593">
    <property type="entry name" value="AAA+_ATPase"/>
</dbReference>
<dbReference type="Gene3D" id="3.40.50.300">
    <property type="entry name" value="P-loop containing nucleotide triphosphate hydrolases"/>
    <property type="match status" value="2"/>
</dbReference>
<dbReference type="STRING" id="4555.K3YQ83"/>
<dbReference type="SUPFAM" id="SSF52540">
    <property type="entry name" value="P-loop containing nucleoside triphosphate hydrolases"/>
    <property type="match status" value="2"/>
</dbReference>
<evidence type="ECO:0000256" key="2">
    <source>
        <dbReference type="ARBA" id="ARBA00022840"/>
    </source>
</evidence>
<dbReference type="InterPro" id="IPR001270">
    <property type="entry name" value="ClpA/B"/>
</dbReference>
<feature type="domain" description="Clp ATPase C-terminal" evidence="6">
    <location>
        <begin position="622"/>
        <end position="713"/>
    </location>
</feature>
<evidence type="ECO:0000313" key="7">
    <source>
        <dbReference type="EMBL" id="RCV06694.1"/>
    </source>
</evidence>
<proteinExistence type="predicted"/>
<reference evidence="8" key="3">
    <citation type="submission" date="2018-08" db="UniProtKB">
        <authorList>
            <consortium name="EnsemblPlants"/>
        </authorList>
    </citation>
    <scope>IDENTIFICATION</scope>
    <source>
        <strain evidence="8">Yugu1</strain>
    </source>
</reference>
<evidence type="ECO:0000256" key="1">
    <source>
        <dbReference type="ARBA" id="ARBA00022741"/>
    </source>
</evidence>
<feature type="compositionally biased region" description="Low complexity" evidence="4">
    <location>
        <begin position="51"/>
        <end position="78"/>
    </location>
</feature>
<dbReference type="EMBL" id="AGNK02000376">
    <property type="status" value="NOT_ANNOTATED_CDS"/>
    <property type="molecule type" value="Genomic_DNA"/>
</dbReference>
<dbReference type="eggNOG" id="KOG1051">
    <property type="taxonomic scope" value="Eukaryota"/>
</dbReference>
<dbReference type="InterPro" id="IPR003959">
    <property type="entry name" value="ATPase_AAA_core"/>
</dbReference>
<dbReference type="HOGENOM" id="CLU_005070_8_0_1"/>
<dbReference type="EnsemblPlants" id="KQL29917">
    <property type="protein sequence ID" value="KQL29917"/>
    <property type="gene ID" value="SETIT_016425mg"/>
</dbReference>
<dbReference type="Pfam" id="PF00004">
    <property type="entry name" value="AAA"/>
    <property type="match status" value="1"/>
</dbReference>
<dbReference type="OMA" id="VHAKWSS"/>
<dbReference type="SMR" id="K3YQ83"/>
<feature type="region of interest" description="Disordered" evidence="4">
    <location>
        <begin position="1"/>
        <end position="78"/>
    </location>
</feature>
<feature type="domain" description="AAA+ ATPase" evidence="5">
    <location>
        <begin position="165"/>
        <end position="302"/>
    </location>
</feature>
<name>K3YQ83_SETIT</name>
<dbReference type="SMART" id="SM00382">
    <property type="entry name" value="AAA"/>
    <property type="match status" value="2"/>
</dbReference>
<accession>K3YQ83</accession>
<feature type="domain" description="AAA+ ATPase" evidence="5">
    <location>
        <begin position="452"/>
        <end position="602"/>
    </location>
</feature>
<dbReference type="InterPro" id="IPR041546">
    <property type="entry name" value="ClpA/ClpB_AAA_lid"/>
</dbReference>
<sequence length="752" mass="81559">MSRSLANTLGRIDNLAPPRMPLLLSGDRRHAAPAADLSQTSAGVRESETMASVSRASSRNARSQAPSPATAPSSTVPAALGAVPRETLYVQSAAQSGSMVPANVSWAAAQLGRSGPVFTLAAPKPQAPALEVYGRDMTAEAGNTDPVVGRDDVIDRVICVLCRRSKNSAVLVGAPGVGKTAVAEGLAQRIAAGNVPAALSGARVVELDLGAVMVGTTARGMVEERVRNVIKEAEDANGKVILFIDEMHLLLGVGANLLKPALARGRIRCVGATTFDEHRKYVERDTAFERRFQKVHVPEPSLVATVAILQGLKKKFEEHHNTIIQDAAISAAVRLANRYITGRQFPDKAIDVIDEASAITRIQADNQLKGNNTHHSPVDTLKEAIVCPDQVAQVVSQFTGIPVNALAQDEKVKLMNLANRLQERVVGQEEAVNLVAQSVLRSRAGLDQPGQPIGSFLFLGSTGVGKTELAKALAEQLFDSEKMLIRFDMTEFVGSHSVLRLIGAPPSYHGYEEGGQLTEKVRQRPYSVILFDEIEKADPATFNVFLQLLDDGVLTDGKGRTVDFKNTIIIMTSNLGAEYLMKAMTGGKSMEAARELVIKQAEKHFKPEFLNRLSEIVIFEPLSQDNLRVVAYVQMKGIIARLADKGINISVSEAAIDVVLSESYNPLYGARPIRRWLQKNVMTKLSEMLVKGEVDADTTVIIDASEDMKDLRYIVKNARCPYKRPPLEISSDSDSDNDIDLNAPIEKKMKWI</sequence>
<keyword evidence="2" id="KW-0067">ATP-binding</keyword>
<evidence type="ECO:0000256" key="4">
    <source>
        <dbReference type="SAM" id="MobiDB-lite"/>
    </source>
</evidence>